<name>A0A1Y6EXN8_9GAMM</name>
<feature type="coiled-coil region" evidence="1">
    <location>
        <begin position="122"/>
        <end position="149"/>
    </location>
</feature>
<evidence type="ECO:0000313" key="3">
    <source>
        <dbReference type="Proteomes" id="UP000194450"/>
    </source>
</evidence>
<organism evidence="2 3">
    <name type="scientific">Pseudidiomarina planktonica</name>
    <dbReference type="NCBI Taxonomy" id="1323738"/>
    <lineage>
        <taxon>Bacteria</taxon>
        <taxon>Pseudomonadati</taxon>
        <taxon>Pseudomonadota</taxon>
        <taxon>Gammaproteobacteria</taxon>
        <taxon>Alteromonadales</taxon>
        <taxon>Idiomarinaceae</taxon>
        <taxon>Pseudidiomarina</taxon>
    </lineage>
</organism>
<dbReference type="PROSITE" id="PS51257">
    <property type="entry name" value="PROKAR_LIPOPROTEIN"/>
    <property type="match status" value="1"/>
</dbReference>
<keyword evidence="1" id="KW-0175">Coiled coil</keyword>
<protein>
    <recommendedName>
        <fullName evidence="4">Lipoprotein</fullName>
    </recommendedName>
</protein>
<accession>A0A1Y6EXN8</accession>
<dbReference type="InterPro" id="IPR016875">
    <property type="entry name" value="UCP028200"/>
</dbReference>
<dbReference type="AlphaFoldDB" id="A0A1Y6EXN8"/>
<sequence length="286" mass="34383">MRYWFVVVLCWLMVGCSSQLGYRFADTLIAWKIDDYVSLNSTQQERVDQDITELHEWHATSELPLYRNTLLQLRDAVQSNTLTATTLEQVTSDGWYFWERVRLQAHPYAQELLPELSEAQQDELLTNLQEKLNERKERYQERIEESPDERFQEELEERRDEVSDWVGRLTEQQESLLQEWLEAEQSRGEMWLNYRQSWLDSFAETLRAGPESENYQSELERLIKEPQNWRSEEMQKSSELNRGVDQRYLLALYKSLNERQRERVVERINSYIEDLDGLIQHFKSAE</sequence>
<reference evidence="3" key="1">
    <citation type="submission" date="2017-04" db="EMBL/GenBank/DDBJ databases">
        <authorList>
            <person name="Varghese N."/>
            <person name="Submissions S."/>
        </authorList>
    </citation>
    <scope>NUCLEOTIDE SEQUENCE [LARGE SCALE GENOMIC DNA]</scope>
</reference>
<evidence type="ECO:0008006" key="4">
    <source>
        <dbReference type="Google" id="ProtNLM"/>
    </source>
</evidence>
<dbReference type="OrthoDB" id="5767052at2"/>
<evidence type="ECO:0000256" key="1">
    <source>
        <dbReference type="SAM" id="Coils"/>
    </source>
</evidence>
<dbReference type="Proteomes" id="UP000194450">
    <property type="component" value="Unassembled WGS sequence"/>
</dbReference>
<dbReference type="RefSeq" id="WP_086434436.1">
    <property type="nucleotide sequence ID" value="NZ_FXWH01000001.1"/>
</dbReference>
<keyword evidence="3" id="KW-1185">Reference proteome</keyword>
<dbReference type="PIRSF" id="PIRSF028200">
    <property type="entry name" value="UCP028200"/>
    <property type="match status" value="1"/>
</dbReference>
<dbReference type="Pfam" id="PF19795">
    <property type="entry name" value="DUF6279"/>
    <property type="match status" value="1"/>
</dbReference>
<dbReference type="EMBL" id="FXWH01000001">
    <property type="protein sequence ID" value="SMQ65760.1"/>
    <property type="molecule type" value="Genomic_DNA"/>
</dbReference>
<gene>
    <name evidence="2" type="ORF">SAMN06297229_1349</name>
</gene>
<evidence type="ECO:0000313" key="2">
    <source>
        <dbReference type="EMBL" id="SMQ65760.1"/>
    </source>
</evidence>
<proteinExistence type="predicted"/>